<reference evidence="1" key="1">
    <citation type="submission" date="2021-12" db="EMBL/GenBank/DDBJ databases">
        <authorList>
            <person name="King R."/>
        </authorList>
    </citation>
    <scope>NUCLEOTIDE SEQUENCE</scope>
</reference>
<dbReference type="InterPro" id="IPR032675">
    <property type="entry name" value="LRR_dom_sf"/>
</dbReference>
<name>A0A9P0B9V7_BRAAE</name>
<proteinExistence type="predicted"/>
<evidence type="ECO:0000313" key="2">
    <source>
        <dbReference type="Proteomes" id="UP001154078"/>
    </source>
</evidence>
<evidence type="ECO:0000313" key="1">
    <source>
        <dbReference type="EMBL" id="CAH0557494.1"/>
    </source>
</evidence>
<accession>A0A9P0B9V7</accession>
<keyword evidence="2" id="KW-1185">Reference proteome</keyword>
<dbReference type="AlphaFoldDB" id="A0A9P0B9V7"/>
<dbReference type="PANTHER" id="PTHR13318">
    <property type="entry name" value="PARTNER OF PAIRED, ISOFORM B-RELATED"/>
    <property type="match status" value="1"/>
</dbReference>
<protein>
    <submittedName>
        <fullName evidence="1">Uncharacterized protein</fullName>
    </submittedName>
</protein>
<dbReference type="GO" id="GO:0031146">
    <property type="term" value="P:SCF-dependent proteasomal ubiquitin-dependent protein catabolic process"/>
    <property type="evidence" value="ECO:0007669"/>
    <property type="project" value="TreeGrafter"/>
</dbReference>
<dbReference type="EMBL" id="OV121136">
    <property type="protein sequence ID" value="CAH0557494.1"/>
    <property type="molecule type" value="Genomic_DNA"/>
</dbReference>
<dbReference type="Gene3D" id="3.80.10.10">
    <property type="entry name" value="Ribonuclease Inhibitor"/>
    <property type="match status" value="2"/>
</dbReference>
<sequence length="522" mass="59726">MPRYRAVPSLQSLSLKGIGSLVESLQPILVYNTLLTSDSQSIVSNLQQQLDCLTNLLTSHVPFYLYDSMAVEVLNSVTKLVEITKKKYRPFAQISEFLMEMNIVLSLTEVVLTSHMKRLDFSLWPKMMRYILFKKLDQTNGLEYLNLGSCTGVWRTSDNDRFMINTMSQMRNLKFLCLCFDCTDMIIQAISENCPYIQSLDVTSSKSVSDRSVTALANCKQLTELFLHQTSVTTQGLADVIMGLPRLQNIGRCDEFGYILTHLRQIPNYNEELPLKKVHTRDMTNVNMHVLVNTFPHLESFSLFLNDNEIIDLRILISLNNLKELKILSGAFHAHFLGELLEARGCLLETLYLEQMDEMDLNVVILISQCCPRLKQLVIYNCDFRDSLTNPVYLRSFKVEPFFNLEKLTWIVDGALSILEFILMNAFNLKSTYLGSSTAINHASIVKILGKNPLRQLEELKILYSHDMNMRTVQLILASCPKLTALSELEGWQGIQQAELKTFRRHITSSNFDLDLRPTLSL</sequence>
<gene>
    <name evidence="1" type="ORF">MELIAE_LOCUS8202</name>
</gene>
<dbReference type="OrthoDB" id="63112at2759"/>
<dbReference type="SUPFAM" id="SSF52047">
    <property type="entry name" value="RNI-like"/>
    <property type="match status" value="2"/>
</dbReference>
<dbReference type="PANTHER" id="PTHR13318:SF95">
    <property type="entry name" value="F-BOX PROTEIN YLR352W"/>
    <property type="match status" value="1"/>
</dbReference>
<dbReference type="GO" id="GO:0019005">
    <property type="term" value="C:SCF ubiquitin ligase complex"/>
    <property type="evidence" value="ECO:0007669"/>
    <property type="project" value="TreeGrafter"/>
</dbReference>
<organism evidence="1 2">
    <name type="scientific">Brassicogethes aeneus</name>
    <name type="common">Rape pollen beetle</name>
    <name type="synonym">Meligethes aeneus</name>
    <dbReference type="NCBI Taxonomy" id="1431903"/>
    <lineage>
        <taxon>Eukaryota</taxon>
        <taxon>Metazoa</taxon>
        <taxon>Ecdysozoa</taxon>
        <taxon>Arthropoda</taxon>
        <taxon>Hexapoda</taxon>
        <taxon>Insecta</taxon>
        <taxon>Pterygota</taxon>
        <taxon>Neoptera</taxon>
        <taxon>Endopterygota</taxon>
        <taxon>Coleoptera</taxon>
        <taxon>Polyphaga</taxon>
        <taxon>Cucujiformia</taxon>
        <taxon>Nitidulidae</taxon>
        <taxon>Meligethinae</taxon>
        <taxon>Brassicogethes</taxon>
    </lineage>
</organism>
<dbReference type="Proteomes" id="UP001154078">
    <property type="component" value="Chromosome 5"/>
</dbReference>